<proteinExistence type="inferred from homology"/>
<dbReference type="InterPro" id="IPR035909">
    <property type="entry name" value="CheB_C"/>
</dbReference>
<dbReference type="SUPFAM" id="SSF52172">
    <property type="entry name" value="CheY-like"/>
    <property type="match status" value="1"/>
</dbReference>
<evidence type="ECO:0000256" key="5">
    <source>
        <dbReference type="HAMAP-Rule" id="MF_00099"/>
    </source>
</evidence>
<comment type="function">
    <text evidence="5">Involved in chemotaxis. Part of a chemotaxis signal transduction system that modulates chemotaxis in response to various stimuli. Catalyzes the demethylation of specific methylglutamate residues introduced into the chemoreceptors (methyl-accepting chemotaxis proteins or MCP) by CheR. Also mediates the irreversible deamidation of specific glutamine residues to glutamic acid.</text>
</comment>
<dbReference type="PIRSF" id="PIRSF000876">
    <property type="entry name" value="RR_chemtxs_CheB"/>
    <property type="match status" value="1"/>
</dbReference>
<dbReference type="PANTHER" id="PTHR42872:SF6">
    <property type="entry name" value="PROTEIN-GLUTAMATE METHYLESTERASE_PROTEIN-GLUTAMINE GLUTAMINASE"/>
    <property type="match status" value="1"/>
</dbReference>
<comment type="PTM">
    <text evidence="5">Phosphorylated by CheA. Phosphorylation of the N-terminal regulatory domain activates the methylesterase activity.</text>
</comment>
<comment type="domain">
    <text evidence="5">Contains a C-terminal catalytic domain, and an N-terminal region which modulates catalytic activity.</text>
</comment>
<dbReference type="Gene3D" id="3.40.50.180">
    <property type="entry name" value="Methylesterase CheB, C-terminal domain"/>
    <property type="match status" value="1"/>
</dbReference>
<keyword evidence="1 5" id="KW-0963">Cytoplasm</keyword>
<keyword evidence="11" id="KW-1185">Reference proteome</keyword>
<dbReference type="PANTHER" id="PTHR42872">
    <property type="entry name" value="PROTEIN-GLUTAMATE METHYLESTERASE/PROTEIN-GLUTAMINE GLUTAMINASE"/>
    <property type="match status" value="1"/>
</dbReference>
<sequence length="341" mass="37296">MIKALIVEDSGFMRIRISDVLRSAGIVQVIGTAKNGDEGLKAIKLKKPDVVITDMVMPEYDGLYLVKKAMKESPVPIILLSSLERKSTQVFEALALGAFEFLDKPKSERGLGFNKPLIDLVKAAVGVDVETLKKSAPTRNNLEHTFNDLLNYEIVAVGASTGGPGAIEIFLKGLPANFPVPIVIAQHMPQRFIESFALRLNALTNLNVKVAEVGERLQPNYIYLCSGEFNTEIVRSQETEQTLFAKKKSKFKEFNDPSVDCLFLSVAEVYKNKAIAVIMTGMGKDGMEGICKIKEQGGLSIAQNEKSCVVYGMPKAVVEAKAADYVVHIDEIPGFVTSCFS</sequence>
<evidence type="ECO:0000259" key="8">
    <source>
        <dbReference type="PROSITE" id="PS50110"/>
    </source>
</evidence>
<comment type="subcellular location">
    <subcellularLocation>
        <location evidence="5">Cytoplasm</location>
    </subcellularLocation>
</comment>
<dbReference type="SMART" id="SM00448">
    <property type="entry name" value="REC"/>
    <property type="match status" value="1"/>
</dbReference>
<dbReference type="CDD" id="cd16432">
    <property type="entry name" value="CheB_Rec"/>
    <property type="match status" value="1"/>
</dbReference>
<keyword evidence="3 5" id="KW-0378">Hydrolase</keyword>
<keyword evidence="2 5" id="KW-0145">Chemotaxis</keyword>
<dbReference type="NCBIfam" id="NF001965">
    <property type="entry name" value="PRK00742.1"/>
    <property type="match status" value="1"/>
</dbReference>
<dbReference type="InterPro" id="IPR000673">
    <property type="entry name" value="Sig_transdc_resp-reg_Me-estase"/>
</dbReference>
<dbReference type="InterPro" id="IPR011006">
    <property type="entry name" value="CheY-like_superfamily"/>
</dbReference>
<name>A0A937JZX5_9BACT</name>
<evidence type="ECO:0000256" key="2">
    <source>
        <dbReference type="ARBA" id="ARBA00022500"/>
    </source>
</evidence>
<dbReference type="GO" id="GO:0005737">
    <property type="term" value="C:cytoplasm"/>
    <property type="evidence" value="ECO:0007669"/>
    <property type="project" value="UniProtKB-SubCell"/>
</dbReference>
<dbReference type="CDD" id="cd17541">
    <property type="entry name" value="REC_CheB-like"/>
    <property type="match status" value="1"/>
</dbReference>
<evidence type="ECO:0000256" key="6">
    <source>
        <dbReference type="PROSITE-ProRule" id="PRU00050"/>
    </source>
</evidence>
<organism evidence="10 11">
    <name type="scientific">Fulvivirga sediminis</name>
    <dbReference type="NCBI Taxonomy" id="2803949"/>
    <lineage>
        <taxon>Bacteria</taxon>
        <taxon>Pseudomonadati</taxon>
        <taxon>Bacteroidota</taxon>
        <taxon>Cytophagia</taxon>
        <taxon>Cytophagales</taxon>
        <taxon>Fulvivirgaceae</taxon>
        <taxon>Fulvivirga</taxon>
    </lineage>
</organism>
<protein>
    <recommendedName>
        <fullName evidence="5">Protein-glutamate methylesterase/protein-glutamine glutaminase</fullName>
        <ecNumber evidence="5">3.1.1.61</ecNumber>
        <ecNumber evidence="5">3.5.1.44</ecNumber>
    </recommendedName>
</protein>
<accession>A0A937JZX5</accession>
<dbReference type="EC" id="3.1.1.61" evidence="5"/>
<feature type="domain" description="CheB-type methylesterase" evidence="9">
    <location>
        <begin position="148"/>
        <end position="341"/>
    </location>
</feature>
<dbReference type="GO" id="GO:0050568">
    <property type="term" value="F:protein-glutamine glutaminase activity"/>
    <property type="evidence" value="ECO:0007669"/>
    <property type="project" value="UniProtKB-UniRule"/>
</dbReference>
<comment type="similarity">
    <text evidence="5">Belongs to the CheB family.</text>
</comment>
<dbReference type="SUPFAM" id="SSF52738">
    <property type="entry name" value="Methylesterase CheB, C-terminal domain"/>
    <property type="match status" value="1"/>
</dbReference>
<evidence type="ECO:0000256" key="7">
    <source>
        <dbReference type="PROSITE-ProRule" id="PRU00169"/>
    </source>
</evidence>
<dbReference type="Proteomes" id="UP000659388">
    <property type="component" value="Unassembled WGS sequence"/>
</dbReference>
<comment type="caution">
    <text evidence="10">The sequence shown here is derived from an EMBL/GenBank/DDBJ whole genome shotgun (WGS) entry which is preliminary data.</text>
</comment>
<feature type="active site" evidence="5 6">
    <location>
        <position position="187"/>
    </location>
</feature>
<evidence type="ECO:0000256" key="3">
    <source>
        <dbReference type="ARBA" id="ARBA00022801"/>
    </source>
</evidence>
<comment type="catalytic activity">
    <reaction evidence="5">
        <text>L-glutaminyl-[protein] + H2O = L-glutamyl-[protein] + NH4(+)</text>
        <dbReference type="Rhea" id="RHEA:16441"/>
        <dbReference type="Rhea" id="RHEA-COMP:10207"/>
        <dbReference type="Rhea" id="RHEA-COMP:10208"/>
        <dbReference type="ChEBI" id="CHEBI:15377"/>
        <dbReference type="ChEBI" id="CHEBI:28938"/>
        <dbReference type="ChEBI" id="CHEBI:29973"/>
        <dbReference type="ChEBI" id="CHEBI:30011"/>
        <dbReference type="EC" id="3.5.1.44"/>
    </reaction>
</comment>
<dbReference type="EC" id="3.5.1.44" evidence="5"/>
<dbReference type="GO" id="GO:0000156">
    <property type="term" value="F:phosphorelay response regulator activity"/>
    <property type="evidence" value="ECO:0007669"/>
    <property type="project" value="InterPro"/>
</dbReference>
<dbReference type="PROSITE" id="PS50122">
    <property type="entry name" value="CHEB"/>
    <property type="match status" value="1"/>
</dbReference>
<dbReference type="AlphaFoldDB" id="A0A937JZX5"/>
<evidence type="ECO:0000313" key="11">
    <source>
        <dbReference type="Proteomes" id="UP000659388"/>
    </source>
</evidence>
<feature type="domain" description="Response regulatory" evidence="8">
    <location>
        <begin position="3"/>
        <end position="119"/>
    </location>
</feature>
<dbReference type="RefSeq" id="WP_202243434.1">
    <property type="nucleotide sequence ID" value="NZ_JAESIY010000003.1"/>
</dbReference>
<evidence type="ECO:0000256" key="4">
    <source>
        <dbReference type="ARBA" id="ARBA00048267"/>
    </source>
</evidence>
<dbReference type="PROSITE" id="PS50110">
    <property type="entry name" value="RESPONSE_REGULATORY"/>
    <property type="match status" value="1"/>
</dbReference>
<dbReference type="Gene3D" id="3.40.50.2300">
    <property type="match status" value="1"/>
</dbReference>
<dbReference type="Pfam" id="PF00072">
    <property type="entry name" value="Response_reg"/>
    <property type="match status" value="1"/>
</dbReference>
<dbReference type="HAMAP" id="MF_00099">
    <property type="entry name" value="CheB_chemtxs"/>
    <property type="match status" value="1"/>
</dbReference>
<dbReference type="GO" id="GO:0006935">
    <property type="term" value="P:chemotaxis"/>
    <property type="evidence" value="ECO:0007669"/>
    <property type="project" value="UniProtKB-UniRule"/>
</dbReference>
<evidence type="ECO:0000313" key="10">
    <source>
        <dbReference type="EMBL" id="MBL3655750.1"/>
    </source>
</evidence>
<dbReference type="InterPro" id="IPR001789">
    <property type="entry name" value="Sig_transdc_resp-reg_receiver"/>
</dbReference>
<comment type="catalytic activity">
    <reaction evidence="4 5">
        <text>[protein]-L-glutamate 5-O-methyl ester + H2O = L-glutamyl-[protein] + methanol + H(+)</text>
        <dbReference type="Rhea" id="RHEA:23236"/>
        <dbReference type="Rhea" id="RHEA-COMP:10208"/>
        <dbReference type="Rhea" id="RHEA-COMP:10311"/>
        <dbReference type="ChEBI" id="CHEBI:15377"/>
        <dbReference type="ChEBI" id="CHEBI:15378"/>
        <dbReference type="ChEBI" id="CHEBI:17790"/>
        <dbReference type="ChEBI" id="CHEBI:29973"/>
        <dbReference type="ChEBI" id="CHEBI:82795"/>
        <dbReference type="EC" id="3.1.1.61"/>
    </reaction>
</comment>
<feature type="modified residue" description="4-aspartylphosphate" evidence="5 7">
    <location>
        <position position="54"/>
    </location>
</feature>
<keyword evidence="5 7" id="KW-0597">Phosphoprotein</keyword>
<evidence type="ECO:0000259" key="9">
    <source>
        <dbReference type="PROSITE" id="PS50122"/>
    </source>
</evidence>
<feature type="active site" evidence="5 6">
    <location>
        <position position="285"/>
    </location>
</feature>
<evidence type="ECO:0000256" key="1">
    <source>
        <dbReference type="ARBA" id="ARBA00022490"/>
    </source>
</evidence>
<dbReference type="Pfam" id="PF01339">
    <property type="entry name" value="CheB_methylest"/>
    <property type="match status" value="1"/>
</dbReference>
<dbReference type="EMBL" id="JAESIY010000003">
    <property type="protein sequence ID" value="MBL3655750.1"/>
    <property type="molecule type" value="Genomic_DNA"/>
</dbReference>
<reference evidence="10" key="1">
    <citation type="submission" date="2021-01" db="EMBL/GenBank/DDBJ databases">
        <title>Fulvivirga kasyanovii gen. nov., sp nov., a novel member of the phylum Bacteroidetes isolated from seawater in a mussel farm.</title>
        <authorList>
            <person name="Zhao L.-H."/>
            <person name="Wang Z.-J."/>
        </authorList>
    </citation>
    <scope>NUCLEOTIDE SEQUENCE</scope>
    <source>
        <strain evidence="10">2943</strain>
    </source>
</reference>
<gene>
    <name evidence="5" type="primary">cheB</name>
    <name evidence="10" type="ORF">JL102_06395</name>
</gene>
<dbReference type="InterPro" id="IPR008248">
    <property type="entry name" value="CheB-like"/>
</dbReference>
<feature type="active site" evidence="5 6">
    <location>
        <position position="160"/>
    </location>
</feature>
<dbReference type="GO" id="GO:0008984">
    <property type="term" value="F:protein-glutamate methylesterase activity"/>
    <property type="evidence" value="ECO:0007669"/>
    <property type="project" value="UniProtKB-UniRule"/>
</dbReference>